<dbReference type="SMART" id="SM01206">
    <property type="entry name" value="Fibrillarin"/>
    <property type="match status" value="1"/>
</dbReference>
<accession>A0A518AWP8</accession>
<dbReference type="InterPro" id="IPR029063">
    <property type="entry name" value="SAM-dependent_MTases_sf"/>
</dbReference>
<keyword evidence="1" id="KW-0732">Signal</keyword>
<evidence type="ECO:0000313" key="4">
    <source>
        <dbReference type="Proteomes" id="UP000315750"/>
    </source>
</evidence>
<organism evidence="3 4">
    <name type="scientific">Aeoliella mucimassa</name>
    <dbReference type="NCBI Taxonomy" id="2527972"/>
    <lineage>
        <taxon>Bacteria</taxon>
        <taxon>Pseudomonadati</taxon>
        <taxon>Planctomycetota</taxon>
        <taxon>Planctomycetia</taxon>
        <taxon>Pirellulales</taxon>
        <taxon>Lacipirellulaceae</taxon>
        <taxon>Aeoliella</taxon>
    </lineage>
</organism>
<keyword evidence="3" id="KW-0489">Methyltransferase</keyword>
<dbReference type="OrthoDB" id="9784101at2"/>
<dbReference type="GO" id="GO:0043770">
    <property type="term" value="F:demethylmenaquinone methyltransferase activity"/>
    <property type="evidence" value="ECO:0007669"/>
    <property type="project" value="UniProtKB-EC"/>
</dbReference>
<dbReference type="AlphaFoldDB" id="A0A518AWP8"/>
<reference evidence="3 4" key="1">
    <citation type="submission" date="2019-02" db="EMBL/GenBank/DDBJ databases">
        <title>Deep-cultivation of Planctomycetes and their phenomic and genomic characterization uncovers novel biology.</title>
        <authorList>
            <person name="Wiegand S."/>
            <person name="Jogler M."/>
            <person name="Boedeker C."/>
            <person name="Pinto D."/>
            <person name="Vollmers J."/>
            <person name="Rivas-Marin E."/>
            <person name="Kohn T."/>
            <person name="Peeters S.H."/>
            <person name="Heuer A."/>
            <person name="Rast P."/>
            <person name="Oberbeckmann S."/>
            <person name="Bunk B."/>
            <person name="Jeske O."/>
            <person name="Meyerdierks A."/>
            <person name="Storesund J.E."/>
            <person name="Kallscheuer N."/>
            <person name="Luecker S."/>
            <person name="Lage O.M."/>
            <person name="Pohl T."/>
            <person name="Merkel B.J."/>
            <person name="Hornburger P."/>
            <person name="Mueller R.-W."/>
            <person name="Bruemmer F."/>
            <person name="Labrenz M."/>
            <person name="Spormann A.M."/>
            <person name="Op den Camp H."/>
            <person name="Overmann J."/>
            <person name="Amann R."/>
            <person name="Jetten M.S.M."/>
            <person name="Mascher T."/>
            <person name="Medema M.H."/>
            <person name="Devos D.P."/>
            <person name="Kaster A.-K."/>
            <person name="Ovreas L."/>
            <person name="Rohde M."/>
            <person name="Galperin M.Y."/>
            <person name="Jogler C."/>
        </authorList>
    </citation>
    <scope>NUCLEOTIDE SEQUENCE [LARGE SCALE GENOMIC DNA]</scope>
    <source>
        <strain evidence="3 4">Pan181</strain>
    </source>
</reference>
<name>A0A518AWP8_9BACT</name>
<dbReference type="InterPro" id="IPR025714">
    <property type="entry name" value="Methyltranfer_dom"/>
</dbReference>
<dbReference type="KEGG" id="amuc:Pan181_53770"/>
<dbReference type="RefSeq" id="WP_145251836.1">
    <property type="nucleotide sequence ID" value="NZ_CP036278.1"/>
</dbReference>
<sequence length="249" mass="27207" precursor="true">MNVIQAPRLRVRFAMVVSAMLGALVCVAETPDVATAPPETARVKLPEGINARFTDPELKPEEFVDRFEQDGREAFAARAAIMQATGVKPGMRVADIGAGTGLFTVLFSESVGPEGWVYAVDISPKFIEHIASRADEAGIENITPVLCDANSANLPPESVDVAYVCDTYHHFEFPSKTNASIFRAVKPGGTLVVVDFIRDPATSSEWLLNHVRASKEVFRSEIEAAGFELVDEPEVEGLRENYLLVFRKP</sequence>
<dbReference type="Proteomes" id="UP000315750">
    <property type="component" value="Chromosome"/>
</dbReference>
<dbReference type="EC" id="2.1.1.163" evidence="3"/>
<keyword evidence="4" id="KW-1185">Reference proteome</keyword>
<keyword evidence="3" id="KW-0808">Transferase</keyword>
<dbReference type="InterPro" id="IPR000692">
    <property type="entry name" value="Fibrillarin"/>
</dbReference>
<evidence type="ECO:0000259" key="2">
    <source>
        <dbReference type="Pfam" id="PF13847"/>
    </source>
</evidence>
<dbReference type="EMBL" id="CP036278">
    <property type="protein sequence ID" value="QDU59136.1"/>
    <property type="molecule type" value="Genomic_DNA"/>
</dbReference>
<feature type="domain" description="Methyltransferase" evidence="2">
    <location>
        <begin position="88"/>
        <end position="216"/>
    </location>
</feature>
<proteinExistence type="predicted"/>
<dbReference type="GO" id="GO:0003723">
    <property type="term" value="F:RNA binding"/>
    <property type="evidence" value="ECO:0007669"/>
    <property type="project" value="InterPro"/>
</dbReference>
<dbReference type="Gene3D" id="3.40.50.150">
    <property type="entry name" value="Vaccinia Virus protein VP39"/>
    <property type="match status" value="1"/>
</dbReference>
<feature type="signal peptide" evidence="1">
    <location>
        <begin position="1"/>
        <end position="28"/>
    </location>
</feature>
<dbReference type="PANTHER" id="PTHR43861">
    <property type="entry name" value="TRANS-ACONITATE 2-METHYLTRANSFERASE-RELATED"/>
    <property type="match status" value="1"/>
</dbReference>
<gene>
    <name evidence="3" type="primary">ubiE_5</name>
    <name evidence="3" type="ORF">Pan181_53770</name>
</gene>
<dbReference type="Pfam" id="PF13847">
    <property type="entry name" value="Methyltransf_31"/>
    <property type="match status" value="1"/>
</dbReference>
<protein>
    <submittedName>
        <fullName evidence="3">Demethylmenaquinone methyltransferase</fullName>
        <ecNumber evidence="3">2.1.1.163</ecNumber>
    </submittedName>
</protein>
<feature type="chain" id="PRO_5021770833" evidence="1">
    <location>
        <begin position="29"/>
        <end position="249"/>
    </location>
</feature>
<dbReference type="GO" id="GO:0032259">
    <property type="term" value="P:methylation"/>
    <property type="evidence" value="ECO:0007669"/>
    <property type="project" value="UniProtKB-KW"/>
</dbReference>
<dbReference type="GO" id="GO:0006364">
    <property type="term" value="P:rRNA processing"/>
    <property type="evidence" value="ECO:0007669"/>
    <property type="project" value="InterPro"/>
</dbReference>
<dbReference type="CDD" id="cd02440">
    <property type="entry name" value="AdoMet_MTases"/>
    <property type="match status" value="1"/>
</dbReference>
<evidence type="ECO:0000256" key="1">
    <source>
        <dbReference type="SAM" id="SignalP"/>
    </source>
</evidence>
<evidence type="ECO:0000313" key="3">
    <source>
        <dbReference type="EMBL" id="QDU59136.1"/>
    </source>
</evidence>
<dbReference type="SUPFAM" id="SSF53335">
    <property type="entry name" value="S-adenosyl-L-methionine-dependent methyltransferases"/>
    <property type="match status" value="1"/>
</dbReference>